<organism evidence="6 7">
    <name type="scientific">Dermacoccus abyssi</name>
    <dbReference type="NCBI Taxonomy" id="322596"/>
    <lineage>
        <taxon>Bacteria</taxon>
        <taxon>Bacillati</taxon>
        <taxon>Actinomycetota</taxon>
        <taxon>Actinomycetes</taxon>
        <taxon>Micrococcales</taxon>
        <taxon>Dermacoccaceae</taxon>
        <taxon>Dermacoccus</taxon>
    </lineage>
</organism>
<evidence type="ECO:0000256" key="1">
    <source>
        <dbReference type="ARBA" id="ARBA00023015"/>
    </source>
</evidence>
<feature type="domain" description="HTH tetR-type" evidence="5">
    <location>
        <begin position="6"/>
        <end position="66"/>
    </location>
</feature>
<dbReference type="Gene3D" id="1.10.357.10">
    <property type="entry name" value="Tetracycline Repressor, domain 2"/>
    <property type="match status" value="1"/>
</dbReference>
<evidence type="ECO:0000256" key="3">
    <source>
        <dbReference type="ARBA" id="ARBA00023163"/>
    </source>
</evidence>
<evidence type="ECO:0000256" key="2">
    <source>
        <dbReference type="ARBA" id="ARBA00023125"/>
    </source>
</evidence>
<comment type="caution">
    <text evidence="6">The sequence shown here is derived from an EMBL/GenBank/DDBJ whole genome shotgun (WGS) entry which is preliminary data.</text>
</comment>
<proteinExistence type="predicted"/>
<dbReference type="InterPro" id="IPR011075">
    <property type="entry name" value="TetR_C"/>
</dbReference>
<dbReference type="Pfam" id="PF00440">
    <property type="entry name" value="TetR_N"/>
    <property type="match status" value="1"/>
</dbReference>
<sequence length="192" mass="19973">MARPREFDETAVLAAAREVFWTKGYAAASVDAIGVATGLGKGSLYGAFGGKRGLFGQVFDQYCTNALRATAAALAGPDREALERLRAFVSAGAAATGGDARRGCLLAKSVAELADHDADVQQRANETYMLMEDYLTAAVEAAQRHGSLRPDGDAHALAQTLLALQRGLEALGKAGTPVSGSTVLDVVLASFR</sequence>
<dbReference type="AlphaFoldDB" id="A0A417Z204"/>
<dbReference type="InterPro" id="IPR009057">
    <property type="entry name" value="Homeodomain-like_sf"/>
</dbReference>
<evidence type="ECO:0000256" key="4">
    <source>
        <dbReference type="PROSITE-ProRule" id="PRU00335"/>
    </source>
</evidence>
<keyword evidence="3" id="KW-0804">Transcription</keyword>
<evidence type="ECO:0000313" key="7">
    <source>
        <dbReference type="Proteomes" id="UP000285376"/>
    </source>
</evidence>
<evidence type="ECO:0000313" key="6">
    <source>
        <dbReference type="EMBL" id="RHW44005.1"/>
    </source>
</evidence>
<reference evidence="6 7" key="1">
    <citation type="submission" date="2018-08" db="EMBL/GenBank/DDBJ databases">
        <title>Whole genome sequence analysis of Dermacoccus abyssi bacteria isolated from Deep Mariana trench Micromonospora spp reveals genes involved in the environmental adaptation and production of secondary metabolites.</title>
        <authorList>
            <person name="Abdel-Mageed W.M."/>
            <person name="Lehri B."/>
            <person name="Nouioui I."/>
            <person name="Goodfellow I."/>
            <person name="Jaspars M."/>
            <person name="Karlyshev A."/>
        </authorList>
    </citation>
    <scope>NUCLEOTIDE SEQUENCE [LARGE SCALE GENOMIC DNA]</scope>
    <source>
        <strain evidence="6 7">MT1.1</strain>
    </source>
</reference>
<dbReference type="PROSITE" id="PS01081">
    <property type="entry name" value="HTH_TETR_1"/>
    <property type="match status" value="1"/>
</dbReference>
<dbReference type="EMBL" id="QWLM01000021">
    <property type="protein sequence ID" value="RHW44005.1"/>
    <property type="molecule type" value="Genomic_DNA"/>
</dbReference>
<dbReference type="InterPro" id="IPR001647">
    <property type="entry name" value="HTH_TetR"/>
</dbReference>
<accession>A0A417Z204</accession>
<dbReference type="RefSeq" id="WP_118914830.1">
    <property type="nucleotide sequence ID" value="NZ_CBCRVH010000012.1"/>
</dbReference>
<keyword evidence="1" id="KW-0805">Transcription regulation</keyword>
<dbReference type="Gene3D" id="1.10.10.60">
    <property type="entry name" value="Homeodomain-like"/>
    <property type="match status" value="1"/>
</dbReference>
<gene>
    <name evidence="6" type="ORF">D1832_13695</name>
</gene>
<dbReference type="GO" id="GO:0003677">
    <property type="term" value="F:DNA binding"/>
    <property type="evidence" value="ECO:0007669"/>
    <property type="project" value="UniProtKB-UniRule"/>
</dbReference>
<dbReference type="PRINTS" id="PR00455">
    <property type="entry name" value="HTHTETR"/>
</dbReference>
<feature type="DNA-binding region" description="H-T-H motif" evidence="4">
    <location>
        <begin position="29"/>
        <end position="48"/>
    </location>
</feature>
<dbReference type="PROSITE" id="PS50977">
    <property type="entry name" value="HTH_TETR_2"/>
    <property type="match status" value="1"/>
</dbReference>
<dbReference type="InterPro" id="IPR036271">
    <property type="entry name" value="Tet_transcr_reg_TetR-rel_C_sf"/>
</dbReference>
<protein>
    <submittedName>
        <fullName evidence="6">TetR family transcriptional regulator</fullName>
    </submittedName>
</protein>
<dbReference type="PANTHER" id="PTHR47506">
    <property type="entry name" value="TRANSCRIPTIONAL REGULATORY PROTEIN"/>
    <property type="match status" value="1"/>
</dbReference>
<dbReference type="SUPFAM" id="SSF48498">
    <property type="entry name" value="Tetracyclin repressor-like, C-terminal domain"/>
    <property type="match status" value="1"/>
</dbReference>
<dbReference type="InterPro" id="IPR023772">
    <property type="entry name" value="DNA-bd_HTH_TetR-type_CS"/>
</dbReference>
<dbReference type="Pfam" id="PF16925">
    <property type="entry name" value="TetR_C_13"/>
    <property type="match status" value="1"/>
</dbReference>
<name>A0A417Z204_9MICO</name>
<keyword evidence="2 4" id="KW-0238">DNA-binding</keyword>
<dbReference type="PANTHER" id="PTHR47506:SF1">
    <property type="entry name" value="HTH-TYPE TRANSCRIPTIONAL REGULATOR YJDC"/>
    <property type="match status" value="1"/>
</dbReference>
<dbReference type="SUPFAM" id="SSF46689">
    <property type="entry name" value="Homeodomain-like"/>
    <property type="match status" value="1"/>
</dbReference>
<evidence type="ECO:0000259" key="5">
    <source>
        <dbReference type="PROSITE" id="PS50977"/>
    </source>
</evidence>
<dbReference type="Proteomes" id="UP000285376">
    <property type="component" value="Unassembled WGS sequence"/>
</dbReference>